<dbReference type="PANTHER" id="PTHR43792">
    <property type="entry name" value="GNAT FAMILY, PUTATIVE (AFU_ORTHOLOGUE AFUA_3G00765)-RELATED-RELATED"/>
    <property type="match status" value="1"/>
</dbReference>
<gene>
    <name evidence="2" type="ORF">IM816_12700</name>
</gene>
<dbReference type="SUPFAM" id="SSF55729">
    <property type="entry name" value="Acyl-CoA N-acyltransferases (Nat)"/>
    <property type="match status" value="1"/>
</dbReference>
<accession>A0ABY4TBV9</accession>
<dbReference type="Pfam" id="PF13302">
    <property type="entry name" value="Acetyltransf_3"/>
    <property type="match status" value="1"/>
</dbReference>
<proteinExistence type="predicted"/>
<dbReference type="CDD" id="cd04301">
    <property type="entry name" value="NAT_SF"/>
    <property type="match status" value="1"/>
</dbReference>
<name>A0ABY4TBV9_9GAMM</name>
<sequence>MPTSPEFLTARLRLNRLLPADATALYDYRSDANVARYQGWWPTDLAQAEAFIATQAAQVFGSPESWCQLAIRDRDSSELIGDIGIHFPGTTDDAIEFGVTLHPDRQGRGYAREALDRAIDLAFREWGYRRAVGSVDPRNAASMALLRSLGFRQEAHHVASYRFRGEWVDDVIFAMLATEWQGG</sequence>
<dbReference type="PROSITE" id="PS51186">
    <property type="entry name" value="GNAT"/>
    <property type="match status" value="1"/>
</dbReference>
<protein>
    <submittedName>
        <fullName evidence="2">GNAT family N-acetyltransferase</fullName>
    </submittedName>
</protein>
<reference evidence="2" key="1">
    <citation type="submission" date="2020-10" db="EMBL/GenBank/DDBJ databases">
        <title>Whole-genome sequence of Luteibacter sp. EIF3.</title>
        <authorList>
            <person name="Friedrich I."/>
            <person name="Hertel R."/>
            <person name="Daniel R."/>
        </authorList>
    </citation>
    <scope>NUCLEOTIDE SEQUENCE</scope>
    <source>
        <strain evidence="2">EIF3</strain>
    </source>
</reference>
<keyword evidence="3" id="KW-1185">Reference proteome</keyword>
<dbReference type="Gene3D" id="3.40.630.30">
    <property type="match status" value="1"/>
</dbReference>
<evidence type="ECO:0000313" key="2">
    <source>
        <dbReference type="EMBL" id="URL60384.1"/>
    </source>
</evidence>
<dbReference type="Proteomes" id="UP001056681">
    <property type="component" value="Chromosome"/>
</dbReference>
<evidence type="ECO:0000259" key="1">
    <source>
        <dbReference type="PROSITE" id="PS51186"/>
    </source>
</evidence>
<dbReference type="EMBL" id="CP063231">
    <property type="protein sequence ID" value="URL60384.1"/>
    <property type="molecule type" value="Genomic_DNA"/>
</dbReference>
<evidence type="ECO:0000313" key="3">
    <source>
        <dbReference type="Proteomes" id="UP001056681"/>
    </source>
</evidence>
<dbReference type="InterPro" id="IPR016181">
    <property type="entry name" value="Acyl_CoA_acyltransferase"/>
</dbReference>
<organism evidence="2 3">
    <name type="scientific">Luteibacter flocculans</name>
    <dbReference type="NCBI Taxonomy" id="2780091"/>
    <lineage>
        <taxon>Bacteria</taxon>
        <taxon>Pseudomonadati</taxon>
        <taxon>Pseudomonadota</taxon>
        <taxon>Gammaproteobacteria</taxon>
        <taxon>Lysobacterales</taxon>
        <taxon>Rhodanobacteraceae</taxon>
        <taxon>Luteibacter</taxon>
    </lineage>
</organism>
<dbReference type="PANTHER" id="PTHR43792:SF1">
    <property type="entry name" value="N-ACETYLTRANSFERASE DOMAIN-CONTAINING PROTEIN"/>
    <property type="match status" value="1"/>
</dbReference>
<dbReference type="InterPro" id="IPR051531">
    <property type="entry name" value="N-acetyltransferase"/>
</dbReference>
<feature type="domain" description="N-acetyltransferase" evidence="1">
    <location>
        <begin position="12"/>
        <end position="178"/>
    </location>
</feature>
<dbReference type="InterPro" id="IPR000182">
    <property type="entry name" value="GNAT_dom"/>
</dbReference>